<name>A0A3M7QKU4_BRAPC</name>
<reference evidence="1 2" key="1">
    <citation type="journal article" date="2018" name="Sci. Rep.">
        <title>Genomic signatures of local adaptation to the degree of environmental predictability in rotifers.</title>
        <authorList>
            <person name="Franch-Gras L."/>
            <person name="Hahn C."/>
            <person name="Garcia-Roger E.M."/>
            <person name="Carmona M.J."/>
            <person name="Serra M."/>
            <person name="Gomez A."/>
        </authorList>
    </citation>
    <scope>NUCLEOTIDE SEQUENCE [LARGE SCALE GENOMIC DNA]</scope>
    <source>
        <strain evidence="1">HYR1</strain>
    </source>
</reference>
<evidence type="ECO:0000313" key="2">
    <source>
        <dbReference type="Proteomes" id="UP000276133"/>
    </source>
</evidence>
<keyword evidence="2" id="KW-1185">Reference proteome</keyword>
<protein>
    <submittedName>
        <fullName evidence="1">Uncharacterized protein</fullName>
    </submittedName>
</protein>
<dbReference type="EMBL" id="REGN01005773">
    <property type="protein sequence ID" value="RNA12067.1"/>
    <property type="molecule type" value="Genomic_DNA"/>
</dbReference>
<sequence length="70" mass="8499">MYEHFKGAFLRIQKKLVGQEHFFFPCPRITRQIVVCFDTFETKVTKNVPYLNIFKKFVHHQLIDMSCQFE</sequence>
<organism evidence="1 2">
    <name type="scientific">Brachionus plicatilis</name>
    <name type="common">Marine rotifer</name>
    <name type="synonym">Brachionus muelleri</name>
    <dbReference type="NCBI Taxonomy" id="10195"/>
    <lineage>
        <taxon>Eukaryota</taxon>
        <taxon>Metazoa</taxon>
        <taxon>Spiralia</taxon>
        <taxon>Gnathifera</taxon>
        <taxon>Rotifera</taxon>
        <taxon>Eurotatoria</taxon>
        <taxon>Monogononta</taxon>
        <taxon>Pseudotrocha</taxon>
        <taxon>Ploima</taxon>
        <taxon>Brachionidae</taxon>
        <taxon>Brachionus</taxon>
    </lineage>
</organism>
<comment type="caution">
    <text evidence="1">The sequence shown here is derived from an EMBL/GenBank/DDBJ whole genome shotgun (WGS) entry which is preliminary data.</text>
</comment>
<evidence type="ECO:0000313" key="1">
    <source>
        <dbReference type="EMBL" id="RNA12067.1"/>
    </source>
</evidence>
<dbReference type="AlphaFoldDB" id="A0A3M7QKU4"/>
<gene>
    <name evidence="1" type="ORF">BpHYR1_037280</name>
</gene>
<accession>A0A3M7QKU4</accession>
<dbReference type="Proteomes" id="UP000276133">
    <property type="component" value="Unassembled WGS sequence"/>
</dbReference>
<proteinExistence type="predicted"/>